<dbReference type="InterPro" id="IPR029039">
    <property type="entry name" value="Flavoprotein-like_sf"/>
</dbReference>
<feature type="domain" description="Flavodoxin-like" evidence="1">
    <location>
        <begin position="3"/>
        <end position="125"/>
    </location>
</feature>
<dbReference type="EMBL" id="DTMQ01000042">
    <property type="protein sequence ID" value="HGE99785.1"/>
    <property type="molecule type" value="Genomic_DNA"/>
</dbReference>
<dbReference type="SUPFAM" id="SSF52218">
    <property type="entry name" value="Flavoproteins"/>
    <property type="match status" value="1"/>
</dbReference>
<organism evidence="2">
    <name type="scientific">candidate division WOR-3 bacterium</name>
    <dbReference type="NCBI Taxonomy" id="2052148"/>
    <lineage>
        <taxon>Bacteria</taxon>
        <taxon>Bacteria division WOR-3</taxon>
    </lineage>
</organism>
<protein>
    <recommendedName>
        <fullName evidence="1">Flavodoxin-like domain-containing protein</fullName>
    </recommendedName>
</protein>
<dbReference type="PANTHER" id="PTHR39201:SF1">
    <property type="entry name" value="FLAVODOXIN-LIKE DOMAIN-CONTAINING PROTEIN"/>
    <property type="match status" value="1"/>
</dbReference>
<proteinExistence type="predicted"/>
<dbReference type="Gene3D" id="3.40.50.360">
    <property type="match status" value="1"/>
</dbReference>
<gene>
    <name evidence="2" type="ORF">ENX07_06950</name>
</gene>
<evidence type="ECO:0000313" key="2">
    <source>
        <dbReference type="EMBL" id="HGE99785.1"/>
    </source>
</evidence>
<dbReference type="AlphaFoldDB" id="A0A7C3UQ88"/>
<sequence length="156" mass="17974">MRILVVFYSRTGTTKKVGEAIASELKCDWEEVFDTKERKGFFGYLSAGRDAWRERLTILQVIKKDPADYDLIIIGTPVWFFNISTPIRTYIFQYKERFKKIALFVTYRGSGGEGTLTKMADLCGKIPVATLAIREKEVKRGRYLTPVKEFVAKLNE</sequence>
<evidence type="ECO:0000259" key="1">
    <source>
        <dbReference type="Pfam" id="PF12682"/>
    </source>
</evidence>
<dbReference type="GO" id="GO:0010181">
    <property type="term" value="F:FMN binding"/>
    <property type="evidence" value="ECO:0007669"/>
    <property type="project" value="InterPro"/>
</dbReference>
<comment type="caution">
    <text evidence="2">The sequence shown here is derived from an EMBL/GenBank/DDBJ whole genome shotgun (WGS) entry which is preliminary data.</text>
</comment>
<accession>A0A7C3UQ88</accession>
<dbReference type="Pfam" id="PF12682">
    <property type="entry name" value="Flavodoxin_4"/>
    <property type="match status" value="1"/>
</dbReference>
<name>A0A7C3UQ88_UNCW3</name>
<dbReference type="InterPro" id="IPR008254">
    <property type="entry name" value="Flavodoxin/NO_synth"/>
</dbReference>
<reference evidence="2" key="1">
    <citation type="journal article" date="2020" name="mSystems">
        <title>Genome- and Community-Level Interaction Insights into Carbon Utilization and Element Cycling Functions of Hydrothermarchaeota in Hydrothermal Sediment.</title>
        <authorList>
            <person name="Zhou Z."/>
            <person name="Liu Y."/>
            <person name="Xu W."/>
            <person name="Pan J."/>
            <person name="Luo Z.H."/>
            <person name="Li M."/>
        </authorList>
    </citation>
    <scope>NUCLEOTIDE SEQUENCE [LARGE SCALE GENOMIC DNA]</scope>
    <source>
        <strain evidence="2">SpSt-906</strain>
    </source>
</reference>
<dbReference type="PANTHER" id="PTHR39201">
    <property type="entry name" value="EXPORTED PROTEIN-RELATED"/>
    <property type="match status" value="1"/>
</dbReference>